<name>A0A6N1MHT7_ACILW</name>
<organism evidence="1 2">
    <name type="scientific">Acinetobacter lwoffii</name>
    <dbReference type="NCBI Taxonomy" id="28090"/>
    <lineage>
        <taxon>Bacteria</taxon>
        <taxon>Pseudomonadati</taxon>
        <taxon>Pseudomonadota</taxon>
        <taxon>Gammaproteobacteria</taxon>
        <taxon>Moraxellales</taxon>
        <taxon>Moraxellaceae</taxon>
        <taxon>Acinetobacter</taxon>
    </lineage>
</organism>
<accession>A0A6N1MHT7</accession>
<reference evidence="1 2" key="1">
    <citation type="submission" date="2019-11" db="EMBL/GenBank/DDBJ databases">
        <title>FDA dAtabase for Regulatory Grade micrObial Sequences (FDA-ARGOS): Supporting development and validation of Infectious Disease Dx tests.</title>
        <authorList>
            <person name="Patel R."/>
            <person name="Rucinski S."/>
            <person name="Tallon L."/>
            <person name="Sadzewicz L."/>
            <person name="Vavikolanu K."/>
            <person name="Mehta A."/>
            <person name="Aluvathingal J."/>
            <person name="Nadendla S."/>
            <person name="Nandy P."/>
            <person name="Geyer C."/>
            <person name="Yan Y."/>
            <person name="Sichtig H."/>
        </authorList>
    </citation>
    <scope>NUCLEOTIDE SEQUENCE [LARGE SCALE GENOMIC DNA]</scope>
    <source>
        <strain evidence="1 2">FDAARGOS_557</strain>
    </source>
</reference>
<evidence type="ECO:0000313" key="1">
    <source>
        <dbReference type="EMBL" id="QKU21749.1"/>
    </source>
</evidence>
<evidence type="ECO:0000313" key="2">
    <source>
        <dbReference type="Proteomes" id="UP000509126"/>
    </source>
</evidence>
<dbReference type="Proteomes" id="UP000509126">
    <property type="component" value="Chromosome"/>
</dbReference>
<gene>
    <name evidence="1" type="ORF">FOB19_10260</name>
</gene>
<dbReference type="EMBL" id="CP054803">
    <property type="protein sequence ID" value="QKU21749.1"/>
    <property type="molecule type" value="Genomic_DNA"/>
</dbReference>
<dbReference type="RefSeq" id="WP_005107107.1">
    <property type="nucleotide sequence ID" value="NZ_CP054803.1"/>
</dbReference>
<proteinExistence type="predicted"/>
<sequence>MQDAKIEQKGMTYFNHLPDPTKPVGSIDLTMRKAFFAFLLNDQYRILSVCKKKNMVTLVHPTRGQVTITSSEHLNAEGKKRYQVFFKVYFKQGSAFIKKLNSQIRVIQTS</sequence>
<dbReference type="AlphaFoldDB" id="A0A6N1MHT7"/>
<protein>
    <submittedName>
        <fullName evidence="1">Uncharacterized protein</fullName>
    </submittedName>
</protein>